<dbReference type="InterPro" id="IPR036010">
    <property type="entry name" value="2Fe-2S_ferredoxin-like_sf"/>
</dbReference>
<dbReference type="GO" id="GO:0009055">
    <property type="term" value="F:electron transfer activity"/>
    <property type="evidence" value="ECO:0007669"/>
    <property type="project" value="TreeGrafter"/>
</dbReference>
<evidence type="ECO:0000313" key="9">
    <source>
        <dbReference type="Proteomes" id="UP000503447"/>
    </source>
</evidence>
<dbReference type="SUPFAM" id="SSF54292">
    <property type="entry name" value="2Fe-2S ferredoxin-like"/>
    <property type="match status" value="1"/>
</dbReference>
<dbReference type="InterPro" id="IPR001041">
    <property type="entry name" value="2Fe-2S_ferredoxin-type"/>
</dbReference>
<dbReference type="InterPro" id="IPR012675">
    <property type="entry name" value="Beta-grasp_dom_sf"/>
</dbReference>
<dbReference type="GO" id="GO:0140647">
    <property type="term" value="P:P450-containing electron transport chain"/>
    <property type="evidence" value="ECO:0007669"/>
    <property type="project" value="InterPro"/>
</dbReference>
<organism evidence="8 9">
    <name type="scientific">Frigoriglobus tundricola</name>
    <dbReference type="NCBI Taxonomy" id="2774151"/>
    <lineage>
        <taxon>Bacteria</taxon>
        <taxon>Pseudomonadati</taxon>
        <taxon>Planctomycetota</taxon>
        <taxon>Planctomycetia</taxon>
        <taxon>Gemmatales</taxon>
        <taxon>Gemmataceae</taxon>
        <taxon>Frigoriglobus</taxon>
    </lineage>
</organism>
<proteinExistence type="inferred from homology"/>
<evidence type="ECO:0000256" key="4">
    <source>
        <dbReference type="ARBA" id="ARBA00023004"/>
    </source>
</evidence>
<dbReference type="PANTHER" id="PTHR23426:SF65">
    <property type="entry name" value="FERREDOXIN-2, MITOCHONDRIAL"/>
    <property type="match status" value="1"/>
</dbReference>
<dbReference type="AlphaFoldDB" id="A0A6M5YX77"/>
<dbReference type="Proteomes" id="UP000503447">
    <property type="component" value="Chromosome"/>
</dbReference>
<accession>A0A6M5YX77</accession>
<dbReference type="Gene3D" id="3.10.20.30">
    <property type="match status" value="1"/>
</dbReference>
<evidence type="ECO:0000256" key="1">
    <source>
        <dbReference type="ARBA" id="ARBA00010914"/>
    </source>
</evidence>
<dbReference type="EMBL" id="CP053452">
    <property type="protein sequence ID" value="QJW97813.1"/>
    <property type="molecule type" value="Genomic_DNA"/>
</dbReference>
<feature type="domain" description="2Fe-2S ferredoxin-type" evidence="7">
    <location>
        <begin position="2"/>
        <end position="98"/>
    </location>
</feature>
<dbReference type="GO" id="GO:0051537">
    <property type="term" value="F:2 iron, 2 sulfur cluster binding"/>
    <property type="evidence" value="ECO:0007669"/>
    <property type="project" value="UniProtKB-KW"/>
</dbReference>
<comment type="cofactor">
    <cofactor evidence="6">
        <name>[2Fe-2S] cluster</name>
        <dbReference type="ChEBI" id="CHEBI:190135"/>
    </cofactor>
</comment>
<comment type="similarity">
    <text evidence="1">Belongs to the adrenodoxin/putidaredoxin family.</text>
</comment>
<keyword evidence="4" id="KW-0408">Iron</keyword>
<dbReference type="KEGG" id="ftj:FTUN_5393"/>
<keyword evidence="3" id="KW-0479">Metal-binding</keyword>
<dbReference type="GO" id="GO:0046872">
    <property type="term" value="F:metal ion binding"/>
    <property type="evidence" value="ECO:0007669"/>
    <property type="project" value="UniProtKB-KW"/>
</dbReference>
<gene>
    <name evidence="8" type="ORF">FTUN_5393</name>
</gene>
<keyword evidence="9" id="KW-1185">Reference proteome</keyword>
<dbReference type="InterPro" id="IPR001055">
    <property type="entry name" value="Adrenodoxin-like"/>
</dbReference>
<sequence length="156" mass="17027">MKRVELQPVGTLMEVSTGTRLLDGLLSMKFELDTACGGKGLCATCHVRVHQGGDELTPRTPREERTLRLLDGADGSSRLACQCHVLGEGIVVELPEGVFVQSADALVQLIGHKADYDYLHPITGKTLIGKGKIITRTLMNLFVTLSEELRKLRDEG</sequence>
<keyword evidence="5" id="KW-0411">Iron-sulfur</keyword>
<evidence type="ECO:0000256" key="5">
    <source>
        <dbReference type="ARBA" id="ARBA00023014"/>
    </source>
</evidence>
<protein>
    <recommendedName>
        <fullName evidence="7">2Fe-2S ferredoxin-type domain-containing protein</fullName>
    </recommendedName>
</protein>
<dbReference type="PROSITE" id="PS51085">
    <property type="entry name" value="2FE2S_FER_2"/>
    <property type="match status" value="1"/>
</dbReference>
<reference evidence="9" key="1">
    <citation type="submission" date="2020-05" db="EMBL/GenBank/DDBJ databases">
        <title>Frigoriglobus tundricola gen. nov., sp. nov., a psychrotolerant cellulolytic planctomycete of the family Gemmataceae with two divergent copies of 16S rRNA gene.</title>
        <authorList>
            <person name="Kulichevskaya I.S."/>
            <person name="Ivanova A.A."/>
            <person name="Naumoff D.G."/>
            <person name="Beletsky A.V."/>
            <person name="Rijpstra W.I.C."/>
            <person name="Sinninghe Damste J.S."/>
            <person name="Mardanov A.V."/>
            <person name="Ravin N.V."/>
            <person name="Dedysh S.N."/>
        </authorList>
    </citation>
    <scope>NUCLEOTIDE SEQUENCE [LARGE SCALE GENOMIC DNA]</scope>
    <source>
        <strain evidence="9">PL17</strain>
    </source>
</reference>
<evidence type="ECO:0000256" key="3">
    <source>
        <dbReference type="ARBA" id="ARBA00022723"/>
    </source>
</evidence>
<dbReference type="Pfam" id="PF00111">
    <property type="entry name" value="Fer2"/>
    <property type="match status" value="1"/>
</dbReference>
<evidence type="ECO:0000256" key="2">
    <source>
        <dbReference type="ARBA" id="ARBA00022714"/>
    </source>
</evidence>
<evidence type="ECO:0000259" key="7">
    <source>
        <dbReference type="PROSITE" id="PS51085"/>
    </source>
</evidence>
<keyword evidence="2" id="KW-0001">2Fe-2S</keyword>
<dbReference type="PANTHER" id="PTHR23426">
    <property type="entry name" value="FERREDOXIN/ADRENODOXIN"/>
    <property type="match status" value="1"/>
</dbReference>
<dbReference type="RefSeq" id="WP_171473120.1">
    <property type="nucleotide sequence ID" value="NZ_CP053452.2"/>
</dbReference>
<evidence type="ECO:0000313" key="8">
    <source>
        <dbReference type="EMBL" id="QJW97813.1"/>
    </source>
</evidence>
<evidence type="ECO:0000256" key="6">
    <source>
        <dbReference type="ARBA" id="ARBA00034078"/>
    </source>
</evidence>
<name>A0A6M5YX77_9BACT</name>
<dbReference type="CDD" id="cd00207">
    <property type="entry name" value="fer2"/>
    <property type="match status" value="1"/>
</dbReference>